<dbReference type="OrthoDB" id="9808398at2"/>
<dbReference type="EMBL" id="CP021983">
    <property type="protein sequence ID" value="ASC73856.1"/>
    <property type="molecule type" value="Genomic_DNA"/>
</dbReference>
<dbReference type="Pfam" id="PF00561">
    <property type="entry name" value="Abhydrolase_1"/>
    <property type="match status" value="1"/>
</dbReference>
<dbReference type="InterPro" id="IPR000073">
    <property type="entry name" value="AB_hydrolase_1"/>
</dbReference>
<dbReference type="SUPFAM" id="SSF53474">
    <property type="entry name" value="alpha/beta-Hydrolases"/>
    <property type="match status" value="1"/>
</dbReference>
<dbReference type="Gene3D" id="3.40.50.1820">
    <property type="entry name" value="alpha/beta hydrolase"/>
    <property type="match status" value="1"/>
</dbReference>
<proteinExistence type="predicted"/>
<dbReference type="PRINTS" id="PR00111">
    <property type="entry name" value="ABHYDROLASE"/>
</dbReference>
<gene>
    <name evidence="2" type="ORF">XM38_048300</name>
</gene>
<dbReference type="STRING" id="1641165.XM38_01775"/>
<sequence length="266" mass="30165">MTTILVQGIEINVITAGAGAPILFLHGNPDSAQVWDGVIEHLQANFRCIAIDLPGFGASGPGDEFDVSLENLAAFVDEVVDALKLEPPIHLVVHDIGGPFGLAWAVRHPQRVRGIGILNTIFSSDYRWHFFGRIWRTPILGELSWLLFNRWLFTLVMQKSNPRLTRAQIQRTYDNFDAPMRRMILRFYRAADPEDFQGWEEELQTVLQQVPAWVLWGDQDPYIPARFADQFGAQQVHHVPEGGHWLMLERPQWMAATLADLFVAAS</sequence>
<dbReference type="RefSeq" id="WP_088431177.1">
    <property type="nucleotide sequence ID" value="NZ_CP021983.2"/>
</dbReference>
<organism evidence="2 3">
    <name type="scientific">Halomicronema hongdechloris C2206</name>
    <dbReference type="NCBI Taxonomy" id="1641165"/>
    <lineage>
        <taxon>Bacteria</taxon>
        <taxon>Bacillati</taxon>
        <taxon>Cyanobacteriota</taxon>
        <taxon>Cyanophyceae</taxon>
        <taxon>Nodosilineales</taxon>
        <taxon>Nodosilineaceae</taxon>
        <taxon>Halomicronema</taxon>
    </lineage>
</organism>
<accession>A0A1Z3HUA0</accession>
<dbReference type="InterPro" id="IPR029058">
    <property type="entry name" value="AB_hydrolase_fold"/>
</dbReference>
<keyword evidence="2" id="KW-0378">Hydrolase</keyword>
<dbReference type="GO" id="GO:0016787">
    <property type="term" value="F:hydrolase activity"/>
    <property type="evidence" value="ECO:0007669"/>
    <property type="project" value="UniProtKB-KW"/>
</dbReference>
<dbReference type="PANTHER" id="PTHR43798">
    <property type="entry name" value="MONOACYLGLYCEROL LIPASE"/>
    <property type="match status" value="1"/>
</dbReference>
<protein>
    <submittedName>
        <fullName evidence="2">Alpha-beta hydrolase</fullName>
    </submittedName>
</protein>
<evidence type="ECO:0000259" key="1">
    <source>
        <dbReference type="Pfam" id="PF00561"/>
    </source>
</evidence>
<dbReference type="InterPro" id="IPR050266">
    <property type="entry name" value="AB_hydrolase_sf"/>
</dbReference>
<reference evidence="2 3" key="1">
    <citation type="journal article" date="2016" name="Biochim. Biophys. Acta">
        <title>Characterization of red-shifted phycobilisomes isolated from the chlorophyll f-containing cyanobacterium Halomicronema hongdechloris.</title>
        <authorList>
            <person name="Li Y."/>
            <person name="Lin Y."/>
            <person name="Garvey C.J."/>
            <person name="Birch D."/>
            <person name="Corkery R.W."/>
            <person name="Loughlin P.C."/>
            <person name="Scheer H."/>
            <person name="Willows R.D."/>
            <person name="Chen M."/>
        </authorList>
    </citation>
    <scope>NUCLEOTIDE SEQUENCE [LARGE SCALE GENOMIC DNA]</scope>
    <source>
        <strain evidence="2 3">C2206</strain>
    </source>
</reference>
<dbReference type="PANTHER" id="PTHR43798:SF33">
    <property type="entry name" value="HYDROLASE, PUTATIVE (AFU_ORTHOLOGUE AFUA_2G14860)-RELATED"/>
    <property type="match status" value="1"/>
</dbReference>
<dbReference type="KEGG" id="hhg:XM38_048300"/>
<dbReference type="Proteomes" id="UP000191901">
    <property type="component" value="Chromosome"/>
</dbReference>
<keyword evidence="3" id="KW-1185">Reference proteome</keyword>
<evidence type="ECO:0000313" key="3">
    <source>
        <dbReference type="Proteomes" id="UP000191901"/>
    </source>
</evidence>
<dbReference type="AlphaFoldDB" id="A0A1Z3HUA0"/>
<name>A0A1Z3HUA0_9CYAN</name>
<feature type="domain" description="AB hydrolase-1" evidence="1">
    <location>
        <begin position="21"/>
        <end position="251"/>
    </location>
</feature>
<evidence type="ECO:0000313" key="2">
    <source>
        <dbReference type="EMBL" id="ASC73856.1"/>
    </source>
</evidence>
<dbReference type="GO" id="GO:0016020">
    <property type="term" value="C:membrane"/>
    <property type="evidence" value="ECO:0007669"/>
    <property type="project" value="TreeGrafter"/>
</dbReference>